<dbReference type="SUPFAM" id="SSF55073">
    <property type="entry name" value="Nucleotide cyclase"/>
    <property type="match status" value="1"/>
</dbReference>
<reference evidence="4" key="1">
    <citation type="submission" date="2015-07" db="EMBL/GenBank/DDBJ databases">
        <title>Discovery of a poly(ethylene terephthalate assimilation.</title>
        <authorList>
            <person name="Yoshida S."/>
            <person name="Hiraga K."/>
            <person name="Takehana T."/>
            <person name="Taniguchi I."/>
            <person name="Yamaji H."/>
            <person name="Maeda Y."/>
            <person name="Toyohara K."/>
            <person name="Miyamoto K."/>
            <person name="Kimura Y."/>
            <person name="Oda K."/>
        </authorList>
    </citation>
    <scope>NUCLEOTIDE SEQUENCE [LARGE SCALE GENOMIC DNA]</scope>
    <source>
        <strain evidence="4">NBRC 110686 / TISTR 2288 / 201-F6</strain>
    </source>
</reference>
<dbReference type="Proteomes" id="UP000037660">
    <property type="component" value="Unassembled WGS sequence"/>
</dbReference>
<gene>
    <name evidence="3" type="ORF">ISF6_4656</name>
</gene>
<keyword evidence="4" id="KW-1185">Reference proteome</keyword>
<proteinExistence type="predicted"/>
<feature type="region of interest" description="Disordered" evidence="1">
    <location>
        <begin position="1"/>
        <end position="20"/>
    </location>
</feature>
<dbReference type="InterPro" id="IPR013656">
    <property type="entry name" value="PAS_4"/>
</dbReference>
<dbReference type="STRING" id="1547922.ISF6_4656"/>
<dbReference type="InterPro" id="IPR035965">
    <property type="entry name" value="PAS-like_dom_sf"/>
</dbReference>
<dbReference type="Gene3D" id="3.30.450.20">
    <property type="entry name" value="PAS domain"/>
    <property type="match status" value="2"/>
</dbReference>
<organism evidence="3 4">
    <name type="scientific">Piscinibacter sakaiensis</name>
    <name type="common">Ideonella sakaiensis</name>
    <dbReference type="NCBI Taxonomy" id="1547922"/>
    <lineage>
        <taxon>Bacteria</taxon>
        <taxon>Pseudomonadati</taxon>
        <taxon>Pseudomonadota</taxon>
        <taxon>Betaproteobacteria</taxon>
        <taxon>Burkholderiales</taxon>
        <taxon>Sphaerotilaceae</taxon>
        <taxon>Piscinibacter</taxon>
    </lineage>
</organism>
<dbReference type="Pfam" id="PF08448">
    <property type="entry name" value="PAS_4"/>
    <property type="match status" value="1"/>
</dbReference>
<dbReference type="InterPro" id="IPR052155">
    <property type="entry name" value="Biofilm_reg_signaling"/>
</dbReference>
<feature type="domain" description="GGDEF" evidence="2">
    <location>
        <begin position="371"/>
        <end position="506"/>
    </location>
</feature>
<evidence type="ECO:0000256" key="1">
    <source>
        <dbReference type="SAM" id="MobiDB-lite"/>
    </source>
</evidence>
<dbReference type="CDD" id="cd01949">
    <property type="entry name" value="GGDEF"/>
    <property type="match status" value="1"/>
</dbReference>
<dbReference type="Gene3D" id="3.30.70.270">
    <property type="match status" value="1"/>
</dbReference>
<evidence type="ECO:0000313" key="3">
    <source>
        <dbReference type="EMBL" id="GAP34481.1"/>
    </source>
</evidence>
<dbReference type="InterPro" id="IPR043128">
    <property type="entry name" value="Rev_trsase/Diguanyl_cyclase"/>
</dbReference>
<sequence>MPRLFPAPMTHADPPSPRAPADDEVLEADMFELAPVSLWLEDYSGLQALFAAWRAEGVEDLRAHLRADPARIAECSSRIRLLRVNRRTLELFGARDLAELTANLHRVFRDDMLAAHVEELAALWEGRTRFGGPTVNYTLDGRRLDILLDAQVMPGHEASWRRVLLAIEDVTERSRTARALQRSERYAFGLFEHSPVSLWVEDFSAVRRLVDEVREAGVSDFRTFVNVHPEFVQRCMQEIRVVDVNQQTLRLFGAPDKATLLRSLHVVFRDDMQQHFTEQLIDLWNGKIFQQREAVNYALSGDRVDVYLQFSVLPGHEQDWALVLVSLTDITARKKAEAYLEFLGKHDSLTKLRNRSFFSDEIARLERRGPWPVTVVMLDLNGLKTINDEAGHAGGDALLRRAGEALSKVIDRTACAARIGGDEFALLLPATDERGGDGLVQRLREVVELNNQFYGQPLLSFSVGQATCREGERLEAALHRADQAMYDSKRVFYESAGLNRRRTDRERG</sequence>
<dbReference type="PROSITE" id="PS50887">
    <property type="entry name" value="GGDEF"/>
    <property type="match status" value="1"/>
</dbReference>
<accession>A0A0K8NVR4</accession>
<dbReference type="EMBL" id="BBYR01000007">
    <property type="protein sequence ID" value="GAP34481.1"/>
    <property type="molecule type" value="Genomic_DNA"/>
</dbReference>
<protein>
    <submittedName>
        <fullName evidence="3">GGDEF family protein</fullName>
    </submittedName>
</protein>
<reference evidence="3 4" key="2">
    <citation type="journal article" date="2016" name="Science">
        <title>A bacterium that degrades and assimilates poly(ethylene terephthalate).</title>
        <authorList>
            <person name="Yoshida S."/>
            <person name="Hiraga K."/>
            <person name="Takehana T."/>
            <person name="Taniguchi I."/>
            <person name="Yamaji H."/>
            <person name="Maeda Y."/>
            <person name="Toyohara K."/>
            <person name="Miyamoto K."/>
            <person name="Kimura Y."/>
            <person name="Oda K."/>
        </authorList>
    </citation>
    <scope>NUCLEOTIDE SEQUENCE [LARGE SCALE GENOMIC DNA]</scope>
    <source>
        <strain evidence="4">NBRC 110686 / TISTR 2288 / 201-F6</strain>
    </source>
</reference>
<dbReference type="Pfam" id="PF00990">
    <property type="entry name" value="GGDEF"/>
    <property type="match status" value="1"/>
</dbReference>
<evidence type="ECO:0000259" key="2">
    <source>
        <dbReference type="PROSITE" id="PS50887"/>
    </source>
</evidence>
<dbReference type="SUPFAM" id="SSF55785">
    <property type="entry name" value="PYP-like sensor domain (PAS domain)"/>
    <property type="match status" value="2"/>
</dbReference>
<dbReference type="PANTHER" id="PTHR44757:SF2">
    <property type="entry name" value="BIOFILM ARCHITECTURE MAINTENANCE PROTEIN MBAA"/>
    <property type="match status" value="1"/>
</dbReference>
<dbReference type="InterPro" id="IPR000160">
    <property type="entry name" value="GGDEF_dom"/>
</dbReference>
<dbReference type="SMART" id="SM00267">
    <property type="entry name" value="GGDEF"/>
    <property type="match status" value="1"/>
</dbReference>
<dbReference type="InterPro" id="IPR029787">
    <property type="entry name" value="Nucleotide_cyclase"/>
</dbReference>
<name>A0A0K8NVR4_PISS1</name>
<dbReference type="PANTHER" id="PTHR44757">
    <property type="entry name" value="DIGUANYLATE CYCLASE DGCP"/>
    <property type="match status" value="1"/>
</dbReference>
<dbReference type="AlphaFoldDB" id="A0A0K8NVR4"/>
<evidence type="ECO:0000313" key="4">
    <source>
        <dbReference type="Proteomes" id="UP000037660"/>
    </source>
</evidence>
<dbReference type="NCBIfam" id="TIGR00254">
    <property type="entry name" value="GGDEF"/>
    <property type="match status" value="1"/>
</dbReference>
<comment type="caution">
    <text evidence="3">The sequence shown here is derived from an EMBL/GenBank/DDBJ whole genome shotgun (WGS) entry which is preliminary data.</text>
</comment>